<keyword evidence="8" id="KW-0862">Zinc</keyword>
<evidence type="ECO:0000256" key="7">
    <source>
        <dbReference type="ARBA" id="ARBA00022801"/>
    </source>
</evidence>
<dbReference type="PATRIC" id="fig|869212.3.peg.1281"/>
<evidence type="ECO:0000256" key="4">
    <source>
        <dbReference type="ARBA" id="ARBA00011881"/>
    </source>
</evidence>
<dbReference type="SUPFAM" id="SSF51338">
    <property type="entry name" value="Composite domain of metallo-dependent hydrolases"/>
    <property type="match status" value="1"/>
</dbReference>
<dbReference type="NCBIfam" id="TIGR03178">
    <property type="entry name" value="allantoinase"/>
    <property type="match status" value="1"/>
</dbReference>
<dbReference type="InterPro" id="IPR050138">
    <property type="entry name" value="DHOase/Allantoinase_Hydrolase"/>
</dbReference>
<keyword evidence="6" id="KW-0479">Metal-binding</keyword>
<dbReference type="OrthoDB" id="9765462at2"/>
<reference evidence="10 11" key="1">
    <citation type="submission" date="2012-06" db="EMBL/GenBank/DDBJ databases">
        <title>The complete chromosome of genome of Turneriella parva DSM 21527.</title>
        <authorList>
            <consortium name="US DOE Joint Genome Institute (JGI-PGF)"/>
            <person name="Lucas S."/>
            <person name="Han J."/>
            <person name="Lapidus A."/>
            <person name="Bruce D."/>
            <person name="Goodwin L."/>
            <person name="Pitluck S."/>
            <person name="Peters L."/>
            <person name="Kyrpides N."/>
            <person name="Mavromatis K."/>
            <person name="Ivanova N."/>
            <person name="Mikhailova N."/>
            <person name="Chertkov O."/>
            <person name="Detter J.C."/>
            <person name="Tapia R."/>
            <person name="Han C."/>
            <person name="Land M."/>
            <person name="Hauser L."/>
            <person name="Markowitz V."/>
            <person name="Cheng J.-F."/>
            <person name="Hugenholtz P."/>
            <person name="Woyke T."/>
            <person name="Wu D."/>
            <person name="Gronow S."/>
            <person name="Wellnitz S."/>
            <person name="Brambilla E."/>
            <person name="Klenk H.-P."/>
            <person name="Eisen J.A."/>
        </authorList>
    </citation>
    <scope>NUCLEOTIDE SEQUENCE [LARGE SCALE GENOMIC DNA]</scope>
    <source>
        <strain evidence="11">ATCC BAA-1111 / DSM 21527 / NCTC 11395 / H</strain>
    </source>
</reference>
<evidence type="ECO:0000256" key="8">
    <source>
        <dbReference type="ARBA" id="ARBA00022833"/>
    </source>
</evidence>
<dbReference type="EMBL" id="CP002959">
    <property type="protein sequence ID" value="AFM11940.1"/>
    <property type="molecule type" value="Genomic_DNA"/>
</dbReference>
<evidence type="ECO:0000256" key="6">
    <source>
        <dbReference type="ARBA" id="ARBA00022723"/>
    </source>
</evidence>
<dbReference type="PANTHER" id="PTHR43668:SF2">
    <property type="entry name" value="ALLANTOINASE"/>
    <property type="match status" value="1"/>
</dbReference>
<dbReference type="GO" id="GO:0008270">
    <property type="term" value="F:zinc ion binding"/>
    <property type="evidence" value="ECO:0007669"/>
    <property type="project" value="InterPro"/>
</dbReference>
<gene>
    <name evidence="10" type="ordered locus">Turpa_1292</name>
</gene>
<dbReference type="InterPro" id="IPR032466">
    <property type="entry name" value="Metal_Hydrolase"/>
</dbReference>
<dbReference type="HOGENOM" id="CLU_015572_4_0_12"/>
<evidence type="ECO:0000256" key="1">
    <source>
        <dbReference type="ARBA" id="ARBA00001947"/>
    </source>
</evidence>
<dbReference type="GO" id="GO:0050897">
    <property type="term" value="F:cobalt ion binding"/>
    <property type="evidence" value="ECO:0007669"/>
    <property type="project" value="InterPro"/>
</dbReference>
<dbReference type="Gene3D" id="3.20.20.140">
    <property type="entry name" value="Metal-dependent hydrolases"/>
    <property type="match status" value="1"/>
</dbReference>
<sequence>MRTLLKSRRAIIDNEVRPAAVLVEGEKIREILPYDADIGSSNIRIVDYGDLALMPGVVDTHVHINEPGRTEWEGFSTATAAAAKGGITTLVDMPLNCDPVTTTVAALQSKVKACSNLLHVDCGFYGGVIPGNVADLEPLIDAGVLGFKSFLIHSGIHEFPHVTEADIRAAIPILKKGGVPYLMHAELESPVINGSKAAVDHRRYSTYLASRPRKWENDAVELMARLAGETNAHLHVVHLSSSDALSTLAATRQRGVPITVETCHHYLTYCAEEIPDGHTEYKCAPPIRERENREQLWKSIADGTIDFAVSDHSPCTPNLKERHSGDFMKAWGGIAGLQFSLSVFYNGAKARGFDLAQVSRALSASPAAFVGLKDKGSIAVGKDADFAVFDTEVMFRVEPGMIAHRHDVSPYIGMQLTGLVKETWLRGQRVFGGDAPIAPAGRPILRSSTG</sequence>
<dbReference type="GO" id="GO:0000256">
    <property type="term" value="P:allantoin catabolic process"/>
    <property type="evidence" value="ECO:0007669"/>
    <property type="project" value="InterPro"/>
</dbReference>
<comment type="subunit">
    <text evidence="4">Homotetramer.</text>
</comment>
<keyword evidence="7" id="KW-0378">Hydrolase</keyword>
<dbReference type="PANTHER" id="PTHR43668">
    <property type="entry name" value="ALLANTOINASE"/>
    <property type="match status" value="1"/>
</dbReference>
<dbReference type="InterPro" id="IPR017593">
    <property type="entry name" value="Allantoinase"/>
</dbReference>
<evidence type="ECO:0000313" key="10">
    <source>
        <dbReference type="EMBL" id="AFM11940.1"/>
    </source>
</evidence>
<dbReference type="GO" id="GO:0004038">
    <property type="term" value="F:allantoinase activity"/>
    <property type="evidence" value="ECO:0007669"/>
    <property type="project" value="UniProtKB-EC"/>
</dbReference>
<evidence type="ECO:0000259" key="9">
    <source>
        <dbReference type="Pfam" id="PF01979"/>
    </source>
</evidence>
<dbReference type="KEGG" id="tpx:Turpa_1292"/>
<evidence type="ECO:0000256" key="3">
    <source>
        <dbReference type="ARBA" id="ARBA00010368"/>
    </source>
</evidence>
<dbReference type="FunFam" id="3.20.20.140:FF:000032">
    <property type="entry name" value="Allantoinase Dal1"/>
    <property type="match status" value="1"/>
</dbReference>
<comment type="cofactor">
    <cofactor evidence="1">
        <name>Zn(2+)</name>
        <dbReference type="ChEBI" id="CHEBI:29105"/>
    </cofactor>
</comment>
<evidence type="ECO:0000256" key="2">
    <source>
        <dbReference type="ARBA" id="ARBA00004968"/>
    </source>
</evidence>
<comment type="similarity">
    <text evidence="3">Belongs to the metallo-dependent hydrolases superfamily. Allantoinase family.</text>
</comment>
<dbReference type="STRING" id="869212.Turpa_1292"/>
<dbReference type="Pfam" id="PF01979">
    <property type="entry name" value="Amidohydro_1"/>
    <property type="match status" value="1"/>
</dbReference>
<keyword evidence="11" id="KW-1185">Reference proteome</keyword>
<dbReference type="InterPro" id="IPR011059">
    <property type="entry name" value="Metal-dep_hydrolase_composite"/>
</dbReference>
<evidence type="ECO:0000313" key="11">
    <source>
        <dbReference type="Proteomes" id="UP000006048"/>
    </source>
</evidence>
<accession>I4B3T3</accession>
<dbReference type="InterPro" id="IPR006680">
    <property type="entry name" value="Amidohydro-rel"/>
</dbReference>
<protein>
    <recommendedName>
        <fullName evidence="5">allantoinase</fullName>
        <ecNumber evidence="5">3.5.2.5</ecNumber>
    </recommendedName>
</protein>
<dbReference type="Proteomes" id="UP000006048">
    <property type="component" value="Chromosome"/>
</dbReference>
<dbReference type="AlphaFoldDB" id="I4B3T3"/>
<evidence type="ECO:0000256" key="5">
    <source>
        <dbReference type="ARBA" id="ARBA00012863"/>
    </source>
</evidence>
<dbReference type="SUPFAM" id="SSF51556">
    <property type="entry name" value="Metallo-dependent hydrolases"/>
    <property type="match status" value="1"/>
</dbReference>
<feature type="domain" description="Amidohydrolase-related" evidence="9">
    <location>
        <begin position="53"/>
        <end position="430"/>
    </location>
</feature>
<dbReference type="RefSeq" id="WP_014802456.1">
    <property type="nucleotide sequence ID" value="NC_018020.1"/>
</dbReference>
<dbReference type="GO" id="GO:0006145">
    <property type="term" value="P:purine nucleobase catabolic process"/>
    <property type="evidence" value="ECO:0007669"/>
    <property type="project" value="TreeGrafter"/>
</dbReference>
<proteinExistence type="inferred from homology"/>
<dbReference type="EC" id="3.5.2.5" evidence="5"/>
<comment type="pathway">
    <text evidence="2">Nitrogen metabolism; (S)-allantoin degradation; allantoate from (S)-allantoin: step 1/1.</text>
</comment>
<organism evidence="10 11">
    <name type="scientific">Turneriella parva (strain ATCC BAA-1111 / DSM 21527 / NCTC 11395 / H)</name>
    <name type="common">Leptospira parva</name>
    <dbReference type="NCBI Taxonomy" id="869212"/>
    <lineage>
        <taxon>Bacteria</taxon>
        <taxon>Pseudomonadati</taxon>
        <taxon>Spirochaetota</taxon>
        <taxon>Spirochaetia</taxon>
        <taxon>Leptospirales</taxon>
        <taxon>Leptospiraceae</taxon>
        <taxon>Turneriella</taxon>
    </lineage>
</organism>
<dbReference type="GO" id="GO:0005737">
    <property type="term" value="C:cytoplasm"/>
    <property type="evidence" value="ECO:0007669"/>
    <property type="project" value="TreeGrafter"/>
</dbReference>
<name>I4B3T3_TURPD</name>